<evidence type="ECO:0000256" key="5">
    <source>
        <dbReference type="SAM" id="SignalP"/>
    </source>
</evidence>
<feature type="chain" id="PRO_5026161351" evidence="5">
    <location>
        <begin position="21"/>
        <end position="378"/>
    </location>
</feature>
<dbReference type="Proteomes" id="UP000433309">
    <property type="component" value="Unassembled WGS sequence"/>
</dbReference>
<dbReference type="SUPFAM" id="SSF53822">
    <property type="entry name" value="Periplasmic binding protein-like I"/>
    <property type="match status" value="1"/>
</dbReference>
<dbReference type="Pfam" id="PF13458">
    <property type="entry name" value="Peripla_BP_6"/>
    <property type="match status" value="1"/>
</dbReference>
<evidence type="ECO:0000256" key="2">
    <source>
        <dbReference type="ARBA" id="ARBA00022448"/>
    </source>
</evidence>
<dbReference type="GO" id="GO:0006865">
    <property type="term" value="P:amino acid transport"/>
    <property type="evidence" value="ECO:0007669"/>
    <property type="project" value="UniProtKB-KW"/>
</dbReference>
<dbReference type="RefSeq" id="WP_154379433.1">
    <property type="nucleotide sequence ID" value="NZ_WKJK01000010.1"/>
</dbReference>
<dbReference type="EMBL" id="WKJK01000010">
    <property type="protein sequence ID" value="MRW92240.1"/>
    <property type="molecule type" value="Genomic_DNA"/>
</dbReference>
<proteinExistence type="inferred from homology"/>
<reference evidence="7 8" key="1">
    <citation type="submission" date="2019-11" db="EMBL/GenBank/DDBJ databases">
        <title>Novel species isolated from a subtropical stream in China.</title>
        <authorList>
            <person name="Lu H."/>
        </authorList>
    </citation>
    <scope>NUCLEOTIDE SEQUENCE [LARGE SCALE GENOMIC DNA]</scope>
    <source>
        <strain evidence="7 8">FT80W</strain>
    </source>
</reference>
<accession>A0A6I2L3C9</accession>
<evidence type="ECO:0000256" key="1">
    <source>
        <dbReference type="ARBA" id="ARBA00010062"/>
    </source>
</evidence>
<evidence type="ECO:0000256" key="3">
    <source>
        <dbReference type="ARBA" id="ARBA00022729"/>
    </source>
</evidence>
<evidence type="ECO:0000313" key="8">
    <source>
        <dbReference type="Proteomes" id="UP000433309"/>
    </source>
</evidence>
<feature type="signal peptide" evidence="5">
    <location>
        <begin position="1"/>
        <end position="20"/>
    </location>
</feature>
<evidence type="ECO:0000256" key="4">
    <source>
        <dbReference type="ARBA" id="ARBA00022970"/>
    </source>
</evidence>
<protein>
    <submittedName>
        <fullName evidence="7">ABC transporter substrate-binding protein</fullName>
    </submittedName>
</protein>
<dbReference type="CDD" id="cd06342">
    <property type="entry name" value="PBP1_ABC_LIVBP-like"/>
    <property type="match status" value="1"/>
</dbReference>
<dbReference type="PRINTS" id="PR00337">
    <property type="entry name" value="LEUILEVALBP"/>
</dbReference>
<sequence length="378" mass="39728">MQFKFIPLAIALAFAGSAGAQEVIKIGHVAPVSGPSAHLGKDNENGAKMAVEELNAKGIKIDGKPVKFVLQLEDDGGDPKQGTAVAQKLVDAKVNGVIGHLNSGTSIPASKIYYDAGIPQISPATTQTKYTAQGFKSTFRVVANDAKLGGTLGGYAVTKTGAKKIAVIDDRTAYGQGVAEEFVKGAKKAFPGVQIVAKEFTNDKATDFNAILTSIKAKNPDLVFFGGMDSVGGPLLRQMKALGINAKFMGGDGVCTESLPKLAGAAAVTGTVTCAEAGGVTGEQQKGMDDFQARYQKKYNDSVKLYAPYVYDAVMTMAAAMQEANSSQPAKYLPVLQKIKYQGVTGLISFDAKGDIKDGSITLFNYDNGKKTKFEVIK</sequence>
<keyword evidence="8" id="KW-1185">Reference proteome</keyword>
<feature type="domain" description="Leucine-binding protein" evidence="6">
    <location>
        <begin position="24"/>
        <end position="367"/>
    </location>
</feature>
<dbReference type="PANTHER" id="PTHR47151:SF2">
    <property type="entry name" value="AMINO ACID BINDING PROTEIN"/>
    <property type="match status" value="1"/>
</dbReference>
<dbReference type="PANTHER" id="PTHR47151">
    <property type="entry name" value="LEU/ILE/VAL-BINDING ABC TRANSPORTER SUBUNIT"/>
    <property type="match status" value="1"/>
</dbReference>
<dbReference type="AlphaFoldDB" id="A0A6I2L3C9"/>
<dbReference type="InterPro" id="IPR028081">
    <property type="entry name" value="Leu-bd"/>
</dbReference>
<evidence type="ECO:0000313" key="7">
    <source>
        <dbReference type="EMBL" id="MRW92240.1"/>
    </source>
</evidence>
<keyword evidence="4" id="KW-0029">Amino-acid transport</keyword>
<organism evidence="7 8">
    <name type="scientific">Duganella guangzhouensis</name>
    <dbReference type="NCBI Taxonomy" id="2666084"/>
    <lineage>
        <taxon>Bacteria</taxon>
        <taxon>Pseudomonadati</taxon>
        <taxon>Pseudomonadota</taxon>
        <taxon>Betaproteobacteria</taxon>
        <taxon>Burkholderiales</taxon>
        <taxon>Oxalobacteraceae</taxon>
        <taxon>Telluria group</taxon>
        <taxon>Duganella</taxon>
    </lineage>
</organism>
<keyword evidence="2" id="KW-0813">Transport</keyword>
<comment type="caution">
    <text evidence="7">The sequence shown here is derived from an EMBL/GenBank/DDBJ whole genome shotgun (WGS) entry which is preliminary data.</text>
</comment>
<comment type="similarity">
    <text evidence="1">Belongs to the leucine-binding protein family.</text>
</comment>
<dbReference type="InterPro" id="IPR000709">
    <property type="entry name" value="Leu_Ile_Val-bd"/>
</dbReference>
<dbReference type="Gene3D" id="3.40.50.2300">
    <property type="match status" value="2"/>
</dbReference>
<evidence type="ECO:0000259" key="6">
    <source>
        <dbReference type="Pfam" id="PF13458"/>
    </source>
</evidence>
<keyword evidence="3 5" id="KW-0732">Signal</keyword>
<gene>
    <name evidence="7" type="ORF">GJ699_19785</name>
</gene>
<name>A0A6I2L3C9_9BURK</name>
<dbReference type="InterPro" id="IPR028082">
    <property type="entry name" value="Peripla_BP_I"/>
</dbReference>